<dbReference type="AlphaFoldDB" id="A0A383ASA7"/>
<proteinExistence type="inferred from homology"/>
<name>A0A383ASA7_9ZZZZ</name>
<dbReference type="Pfam" id="PF01327">
    <property type="entry name" value="Pep_deformylase"/>
    <property type="match status" value="1"/>
</dbReference>
<evidence type="ECO:0000313" key="2">
    <source>
        <dbReference type="EMBL" id="SVE10461.1"/>
    </source>
</evidence>
<dbReference type="EMBL" id="UINC01194396">
    <property type="protein sequence ID" value="SVE10461.1"/>
    <property type="molecule type" value="Genomic_DNA"/>
</dbReference>
<dbReference type="PIRSF" id="PIRSF004749">
    <property type="entry name" value="Pep_def"/>
    <property type="match status" value="1"/>
</dbReference>
<dbReference type="SUPFAM" id="SSF56420">
    <property type="entry name" value="Peptide deformylase"/>
    <property type="match status" value="1"/>
</dbReference>
<sequence>MSEKRILEMVPPSDPRLLSKIAPFQDDTLKEHDFKDRESLADAMNDTMRKYGGLGLSCNQVGLPYRMFVMGGHPQIEAGRTRYCFNPEVLDMSKETVMLKEGCLSFPFIFLAIRRPKWVFVKYEDENKKVKEEHLHGMSSRIFQHENEHMNGYVFRDLVSKFKWDRAKVKAKKEIEKVLKRQKDGKTIH</sequence>
<dbReference type="InterPro" id="IPR023635">
    <property type="entry name" value="Peptide_deformylase"/>
</dbReference>
<accession>A0A383ASA7</accession>
<gene>
    <name evidence="2" type="ORF">METZ01_LOCUS463315</name>
</gene>
<dbReference type="CDD" id="cd00487">
    <property type="entry name" value="Pep_deformylase"/>
    <property type="match status" value="1"/>
</dbReference>
<dbReference type="Gene3D" id="3.90.45.10">
    <property type="entry name" value="Peptide deformylase"/>
    <property type="match status" value="1"/>
</dbReference>
<dbReference type="InterPro" id="IPR036821">
    <property type="entry name" value="Peptide_deformylase_sf"/>
</dbReference>
<evidence type="ECO:0000256" key="1">
    <source>
        <dbReference type="ARBA" id="ARBA00010759"/>
    </source>
</evidence>
<dbReference type="PANTHER" id="PTHR10458:SF22">
    <property type="entry name" value="PEPTIDE DEFORMYLASE"/>
    <property type="match status" value="1"/>
</dbReference>
<dbReference type="HAMAP" id="MF_00163">
    <property type="entry name" value="Pep_deformylase"/>
    <property type="match status" value="1"/>
</dbReference>
<comment type="similarity">
    <text evidence="1">Belongs to the polypeptide deformylase family.</text>
</comment>
<dbReference type="PANTHER" id="PTHR10458">
    <property type="entry name" value="PEPTIDE DEFORMYLASE"/>
    <property type="match status" value="1"/>
</dbReference>
<dbReference type="GO" id="GO:0042586">
    <property type="term" value="F:peptide deformylase activity"/>
    <property type="evidence" value="ECO:0007669"/>
    <property type="project" value="InterPro"/>
</dbReference>
<dbReference type="PRINTS" id="PR01576">
    <property type="entry name" value="PDEFORMYLASE"/>
</dbReference>
<reference evidence="2" key="1">
    <citation type="submission" date="2018-05" db="EMBL/GenBank/DDBJ databases">
        <authorList>
            <person name="Lanie J.A."/>
            <person name="Ng W.-L."/>
            <person name="Kazmierczak K.M."/>
            <person name="Andrzejewski T.M."/>
            <person name="Davidsen T.M."/>
            <person name="Wayne K.J."/>
            <person name="Tettelin H."/>
            <person name="Glass J.I."/>
            <person name="Rusch D."/>
            <person name="Podicherti R."/>
            <person name="Tsui H.-C.T."/>
            <person name="Winkler M.E."/>
        </authorList>
    </citation>
    <scope>NUCLEOTIDE SEQUENCE</scope>
</reference>
<organism evidence="2">
    <name type="scientific">marine metagenome</name>
    <dbReference type="NCBI Taxonomy" id="408172"/>
    <lineage>
        <taxon>unclassified sequences</taxon>
        <taxon>metagenomes</taxon>
        <taxon>ecological metagenomes</taxon>
    </lineage>
</organism>
<evidence type="ECO:0008006" key="3">
    <source>
        <dbReference type="Google" id="ProtNLM"/>
    </source>
</evidence>
<protein>
    <recommendedName>
        <fullName evidence="3">Peptide deformylase</fullName>
    </recommendedName>
</protein>